<dbReference type="InterPro" id="IPR043504">
    <property type="entry name" value="Peptidase_S1_PA_chymotrypsin"/>
</dbReference>
<dbReference type="InterPro" id="IPR009003">
    <property type="entry name" value="Peptidase_S1_PA"/>
</dbReference>
<dbReference type="InterPro" id="IPR001314">
    <property type="entry name" value="Peptidase_S1A"/>
</dbReference>
<dbReference type="SMART" id="SM00020">
    <property type="entry name" value="Tryp_SPc"/>
    <property type="match status" value="1"/>
</dbReference>
<dbReference type="PANTHER" id="PTHR24256">
    <property type="entry name" value="TRYPTASE-RELATED"/>
    <property type="match status" value="1"/>
</dbReference>
<evidence type="ECO:0000313" key="6">
    <source>
        <dbReference type="EnsemblMetazoa" id="XP_050501174.1"/>
    </source>
</evidence>
<proteinExistence type="inferred from homology"/>
<evidence type="ECO:0000313" key="7">
    <source>
        <dbReference type="Proteomes" id="UP001652700"/>
    </source>
</evidence>
<dbReference type="CDD" id="cd00190">
    <property type="entry name" value="Tryp_SPc"/>
    <property type="match status" value="1"/>
</dbReference>
<dbReference type="PRINTS" id="PR00722">
    <property type="entry name" value="CHYMOTRYPSIN"/>
</dbReference>
<evidence type="ECO:0000256" key="1">
    <source>
        <dbReference type="ARBA" id="ARBA00023157"/>
    </source>
</evidence>
<name>A0ABM5JTA9_DIAVI</name>
<feature type="chain" id="PRO_5047003295" description="Peptidase S1 domain-containing protein" evidence="4">
    <location>
        <begin position="24"/>
        <end position="403"/>
    </location>
</feature>
<feature type="region of interest" description="Disordered" evidence="3">
    <location>
        <begin position="109"/>
        <end position="128"/>
    </location>
</feature>
<protein>
    <recommendedName>
        <fullName evidence="5">Peptidase S1 domain-containing protein</fullName>
    </recommendedName>
</protein>
<dbReference type="InterPro" id="IPR051487">
    <property type="entry name" value="Ser/Thr_Proteases_Immune/Dev"/>
</dbReference>
<organism evidence="6 7">
    <name type="scientific">Diabrotica virgifera virgifera</name>
    <name type="common">western corn rootworm</name>
    <dbReference type="NCBI Taxonomy" id="50390"/>
    <lineage>
        <taxon>Eukaryota</taxon>
        <taxon>Metazoa</taxon>
        <taxon>Ecdysozoa</taxon>
        <taxon>Arthropoda</taxon>
        <taxon>Hexapoda</taxon>
        <taxon>Insecta</taxon>
        <taxon>Pterygota</taxon>
        <taxon>Neoptera</taxon>
        <taxon>Endopterygota</taxon>
        <taxon>Coleoptera</taxon>
        <taxon>Polyphaga</taxon>
        <taxon>Cucujiformia</taxon>
        <taxon>Chrysomeloidea</taxon>
        <taxon>Chrysomelidae</taxon>
        <taxon>Galerucinae</taxon>
        <taxon>Diabroticina</taxon>
        <taxon>Diabroticites</taxon>
        <taxon>Diabrotica</taxon>
    </lineage>
</organism>
<dbReference type="EnsemblMetazoa" id="XM_050645217.1">
    <property type="protein sequence ID" value="XP_050501174.1"/>
    <property type="gene ID" value="LOC126881148"/>
</dbReference>
<keyword evidence="1" id="KW-1015">Disulfide bond</keyword>
<evidence type="ECO:0000256" key="2">
    <source>
        <dbReference type="ARBA" id="ARBA00024195"/>
    </source>
</evidence>
<feature type="signal peptide" evidence="4">
    <location>
        <begin position="1"/>
        <end position="23"/>
    </location>
</feature>
<dbReference type="SUPFAM" id="SSF50494">
    <property type="entry name" value="Trypsin-like serine proteases"/>
    <property type="match status" value="1"/>
</dbReference>
<dbReference type="PROSITE" id="PS50240">
    <property type="entry name" value="TRYPSIN_DOM"/>
    <property type="match status" value="1"/>
</dbReference>
<dbReference type="Pfam" id="PF00089">
    <property type="entry name" value="Trypsin"/>
    <property type="match status" value="1"/>
</dbReference>
<sequence>MSVYILLINVLLLNHFLIVKVQGGFRSKREDIETENTVIEVFHDCKCVNYYQCDANNRVITNGENLIDVRMGGNVAKPGNMTRIQCKGGTFEGELICCKVINGTEGSTEKVIPDTDHDNTTVDPTHQTQCGNCGTQRTKINVRIIVDEDSEEEINPLDGEFPWITPIYRKNKQGKWYFYASGTLIHPKVILTANHLFNRKHANNFKVILTGNIELTNVGNNVNNERNVAEIVNHPKYYAGALYNDGALLILDKPFESTNTNSINTLCLPPDNLNINSLGRCLVAGWGNGSEEAGTRILKKVDLPIVPIDKCQEQLRKSRMGEDYILHESFMCAGGEKNKDACKGDGGSPLMCLHPGQTNRYFVMGIVSWGMGCGIENVPGIYASAVKLKPWVLEELKKRNLML</sequence>
<evidence type="ECO:0000259" key="5">
    <source>
        <dbReference type="PROSITE" id="PS50240"/>
    </source>
</evidence>
<dbReference type="Proteomes" id="UP001652700">
    <property type="component" value="Unplaced"/>
</dbReference>
<dbReference type="InterPro" id="IPR001254">
    <property type="entry name" value="Trypsin_dom"/>
</dbReference>
<accession>A0ABM5JTA9</accession>
<comment type="similarity">
    <text evidence="2">Belongs to the peptidase S1 family. CLIP subfamily.</text>
</comment>
<feature type="domain" description="Peptidase S1" evidence="5">
    <location>
        <begin position="145"/>
        <end position="397"/>
    </location>
</feature>
<dbReference type="Gene3D" id="2.40.10.10">
    <property type="entry name" value="Trypsin-like serine proteases"/>
    <property type="match status" value="2"/>
</dbReference>
<reference evidence="6" key="1">
    <citation type="submission" date="2025-05" db="UniProtKB">
        <authorList>
            <consortium name="EnsemblMetazoa"/>
        </authorList>
    </citation>
    <scope>IDENTIFICATION</scope>
</reference>
<feature type="compositionally biased region" description="Basic and acidic residues" evidence="3">
    <location>
        <begin position="109"/>
        <end position="120"/>
    </location>
</feature>
<dbReference type="GeneID" id="126881148"/>
<evidence type="ECO:0000256" key="4">
    <source>
        <dbReference type="SAM" id="SignalP"/>
    </source>
</evidence>
<evidence type="ECO:0000256" key="3">
    <source>
        <dbReference type="SAM" id="MobiDB-lite"/>
    </source>
</evidence>
<dbReference type="RefSeq" id="XP_050501174.1">
    <property type="nucleotide sequence ID" value="XM_050645217.1"/>
</dbReference>
<keyword evidence="4" id="KW-0732">Signal</keyword>
<keyword evidence="7" id="KW-1185">Reference proteome</keyword>
<dbReference type="InterPro" id="IPR041515">
    <property type="entry name" value="PPAF-2-like_Clip"/>
</dbReference>
<dbReference type="Pfam" id="PF18322">
    <property type="entry name" value="CLIP_1"/>
    <property type="match status" value="1"/>
</dbReference>